<evidence type="ECO:0000256" key="1">
    <source>
        <dbReference type="SAM" id="Phobius"/>
    </source>
</evidence>
<comment type="caution">
    <text evidence="2">The sequence shown here is derived from an EMBL/GenBank/DDBJ whole genome shotgun (WGS) entry which is preliminary data.</text>
</comment>
<dbReference type="RefSeq" id="WP_345202091.1">
    <property type="nucleotide sequence ID" value="NZ_BAABHX010000002.1"/>
</dbReference>
<feature type="transmembrane region" description="Helical" evidence="1">
    <location>
        <begin position="285"/>
        <end position="302"/>
    </location>
</feature>
<keyword evidence="1" id="KW-0812">Transmembrane</keyword>
<keyword evidence="1" id="KW-1133">Transmembrane helix</keyword>
<feature type="transmembrane region" description="Helical" evidence="1">
    <location>
        <begin position="383"/>
        <end position="400"/>
    </location>
</feature>
<proteinExistence type="predicted"/>
<organism evidence="2 3">
    <name type="scientific">Chryseobacterium ginsengisoli</name>
    <dbReference type="NCBI Taxonomy" id="363853"/>
    <lineage>
        <taxon>Bacteria</taxon>
        <taxon>Pseudomonadati</taxon>
        <taxon>Bacteroidota</taxon>
        <taxon>Flavobacteriia</taxon>
        <taxon>Flavobacteriales</taxon>
        <taxon>Weeksellaceae</taxon>
        <taxon>Chryseobacterium group</taxon>
        <taxon>Chryseobacterium</taxon>
    </lineage>
</organism>
<evidence type="ECO:0000313" key="3">
    <source>
        <dbReference type="Proteomes" id="UP001500353"/>
    </source>
</evidence>
<protein>
    <submittedName>
        <fullName evidence="2">Uncharacterized protein</fullName>
    </submittedName>
</protein>
<sequence>MINLQLLDVIKESLPNFDGENSSDLIKAEKILKAHQKIDPEFSLNDIENLMSFFKENGNKFNVLFQDENLLKIFKNEDFKINSSHNRIFPNIMQITPEFRTFCEEHIKRYIQVNIKNNSWENLRIFYKNYFPVISPLTKEFLIDQITQKNKLVRSVIPEPNHYNYLLAQYKHGINPHFYALQSDIDSSYFHNEILDINNDVSEHQNIDIFFRVFLGKILVALGHFDANTEELRRILKKNSRIGADWASKENTFDSRAMAQRFLQQATINSRFLESKKNEATTSEWITTIGYYAIIFMIFAVLLSVNKYAFLIAIAVEIIVFFIINNRMNRRYETLFREIDHLYLGKLKKFGHKLIQLQLYTLVIGVFIAIFVGTVLLCITKPILGIPLTFMLAFILRKEFQKYR</sequence>
<dbReference type="EMBL" id="BAABHX010000002">
    <property type="protein sequence ID" value="GAA5090184.1"/>
    <property type="molecule type" value="Genomic_DNA"/>
</dbReference>
<accession>A0ABP9M6G3</accession>
<gene>
    <name evidence="2" type="ORF">GCM10023210_15980</name>
</gene>
<reference evidence="3" key="1">
    <citation type="journal article" date="2019" name="Int. J. Syst. Evol. Microbiol.">
        <title>The Global Catalogue of Microorganisms (GCM) 10K type strain sequencing project: providing services to taxonomists for standard genome sequencing and annotation.</title>
        <authorList>
            <consortium name="The Broad Institute Genomics Platform"/>
            <consortium name="The Broad Institute Genome Sequencing Center for Infectious Disease"/>
            <person name="Wu L."/>
            <person name="Ma J."/>
        </authorList>
    </citation>
    <scope>NUCLEOTIDE SEQUENCE [LARGE SCALE GENOMIC DNA]</scope>
    <source>
        <strain evidence="3">JCM 18019</strain>
    </source>
</reference>
<feature type="transmembrane region" description="Helical" evidence="1">
    <location>
        <begin position="308"/>
        <end position="324"/>
    </location>
</feature>
<keyword evidence="3" id="KW-1185">Reference proteome</keyword>
<keyword evidence="1" id="KW-0472">Membrane</keyword>
<evidence type="ECO:0000313" key="2">
    <source>
        <dbReference type="EMBL" id="GAA5090184.1"/>
    </source>
</evidence>
<dbReference type="Proteomes" id="UP001500353">
    <property type="component" value="Unassembled WGS sequence"/>
</dbReference>
<name>A0ABP9M6G3_9FLAO</name>